<sequence>LLDAFFQYMKNIDGHEDVSLGNVKVQLLDTIQDSSLLRSVISKAVFREFSAEARIKRTIHGPDCATWISVKNMKGVDEDQPCDAHSLHCLKCNTTIQKQVRDHPLPGEPESKLYFCYKCENITEVDH</sequence>
<feature type="non-terminal residue" evidence="1">
    <location>
        <position position="1"/>
    </location>
</feature>
<evidence type="ECO:0000313" key="2">
    <source>
        <dbReference type="Proteomes" id="UP000663845"/>
    </source>
</evidence>
<dbReference type="EMBL" id="CAJNOG010002697">
    <property type="protein sequence ID" value="CAF1514347.1"/>
    <property type="molecule type" value="Genomic_DNA"/>
</dbReference>
<protein>
    <submittedName>
        <fullName evidence="1">Uncharacterized protein</fullName>
    </submittedName>
</protein>
<organism evidence="1 2">
    <name type="scientific">Adineta steineri</name>
    <dbReference type="NCBI Taxonomy" id="433720"/>
    <lineage>
        <taxon>Eukaryota</taxon>
        <taxon>Metazoa</taxon>
        <taxon>Spiralia</taxon>
        <taxon>Gnathifera</taxon>
        <taxon>Rotifera</taxon>
        <taxon>Eurotatoria</taxon>
        <taxon>Bdelloidea</taxon>
        <taxon>Adinetida</taxon>
        <taxon>Adinetidae</taxon>
        <taxon>Adineta</taxon>
    </lineage>
</organism>
<reference evidence="1" key="1">
    <citation type="submission" date="2021-02" db="EMBL/GenBank/DDBJ databases">
        <authorList>
            <person name="Nowell W R."/>
        </authorList>
    </citation>
    <scope>NUCLEOTIDE SEQUENCE</scope>
</reference>
<name>A0A815UCG5_9BILA</name>
<evidence type="ECO:0000313" key="1">
    <source>
        <dbReference type="EMBL" id="CAF1514347.1"/>
    </source>
</evidence>
<dbReference type="Proteomes" id="UP000663845">
    <property type="component" value="Unassembled WGS sequence"/>
</dbReference>
<dbReference type="AlphaFoldDB" id="A0A815UCG5"/>
<comment type="caution">
    <text evidence="1">The sequence shown here is derived from an EMBL/GenBank/DDBJ whole genome shotgun (WGS) entry which is preliminary data.</text>
</comment>
<proteinExistence type="predicted"/>
<accession>A0A815UCG5</accession>
<gene>
    <name evidence="1" type="ORF">JYZ213_LOCUS44212</name>
</gene>